<protein>
    <submittedName>
        <fullName evidence="4">Putative signal-transduction protein</fullName>
    </submittedName>
</protein>
<dbReference type="CDD" id="cd02205">
    <property type="entry name" value="CBS_pair_SF"/>
    <property type="match status" value="2"/>
</dbReference>
<feature type="domain" description="CBS" evidence="3">
    <location>
        <begin position="198"/>
        <end position="254"/>
    </location>
</feature>
<proteinExistence type="predicted"/>
<dbReference type="PANTHER" id="PTHR43080:SF2">
    <property type="entry name" value="CBS DOMAIN-CONTAINING PROTEIN"/>
    <property type="match status" value="1"/>
</dbReference>
<evidence type="ECO:0000256" key="2">
    <source>
        <dbReference type="PROSITE-ProRule" id="PRU00703"/>
    </source>
</evidence>
<dbReference type="EMBL" id="LVJN01000020">
    <property type="protein sequence ID" value="OSM01625.1"/>
    <property type="molecule type" value="Genomic_DNA"/>
</dbReference>
<dbReference type="AlphaFoldDB" id="A0A1Y2K3M4"/>
<dbReference type="InterPro" id="IPR051257">
    <property type="entry name" value="Diverse_CBS-Domain"/>
</dbReference>
<dbReference type="Pfam" id="PF00571">
    <property type="entry name" value="CBS"/>
    <property type="match status" value="4"/>
</dbReference>
<dbReference type="SMART" id="SM00116">
    <property type="entry name" value="CBS"/>
    <property type="match status" value="4"/>
</dbReference>
<dbReference type="InterPro" id="IPR046342">
    <property type="entry name" value="CBS_dom_sf"/>
</dbReference>
<dbReference type="Gene3D" id="3.10.580.10">
    <property type="entry name" value="CBS-domain"/>
    <property type="match status" value="2"/>
</dbReference>
<organism evidence="4 5">
    <name type="scientific">Magnetofaba australis IT-1</name>
    <dbReference type="NCBI Taxonomy" id="1434232"/>
    <lineage>
        <taxon>Bacteria</taxon>
        <taxon>Pseudomonadati</taxon>
        <taxon>Pseudomonadota</taxon>
        <taxon>Magnetococcia</taxon>
        <taxon>Magnetococcales</taxon>
        <taxon>Magnetococcaceae</taxon>
        <taxon>Magnetofaba</taxon>
    </lineage>
</organism>
<dbReference type="InterPro" id="IPR000644">
    <property type="entry name" value="CBS_dom"/>
</dbReference>
<dbReference type="SUPFAM" id="SSF54631">
    <property type="entry name" value="CBS-domain pair"/>
    <property type="match status" value="2"/>
</dbReference>
<dbReference type="InterPro" id="IPR000014">
    <property type="entry name" value="PAS"/>
</dbReference>
<evidence type="ECO:0000259" key="3">
    <source>
        <dbReference type="PROSITE" id="PS51371"/>
    </source>
</evidence>
<evidence type="ECO:0000313" key="5">
    <source>
        <dbReference type="Proteomes" id="UP000194003"/>
    </source>
</evidence>
<feature type="domain" description="CBS" evidence="3">
    <location>
        <begin position="68"/>
        <end position="125"/>
    </location>
</feature>
<dbReference type="PROSITE" id="PS51371">
    <property type="entry name" value="CBS"/>
    <property type="match status" value="4"/>
</dbReference>
<keyword evidence="1 2" id="KW-0129">CBS domain</keyword>
<accession>A0A1Y2K3M4</accession>
<evidence type="ECO:0000313" key="4">
    <source>
        <dbReference type="EMBL" id="OSM01625.1"/>
    </source>
</evidence>
<dbReference type="CDD" id="cd00130">
    <property type="entry name" value="PAS"/>
    <property type="match status" value="1"/>
</dbReference>
<gene>
    <name evidence="4" type="ORF">MAIT1_01636</name>
</gene>
<feature type="domain" description="CBS" evidence="3">
    <location>
        <begin position="1"/>
        <end position="60"/>
    </location>
</feature>
<dbReference type="Proteomes" id="UP000194003">
    <property type="component" value="Unassembled WGS sequence"/>
</dbReference>
<feature type="domain" description="CBS" evidence="3">
    <location>
        <begin position="133"/>
        <end position="191"/>
    </location>
</feature>
<sequence length="375" mass="41447">MFRNVITLSPGDTLAVAMRAVAQGGGHGPPGFAVVLDQMRLVGLLTEFDMLKWIVQGRDPHSKTLREMRLSAPVSVREETPIQELIDLYNQRRFRRFPVLNEDGVLSGGIMEKQILAALPRTSLLIQFQVADMISPPLPEVGPDVSYREAAKLMMGWHRGCVVVVADHVMVGIVTERDLIRLRMEPDWDPERPVSSFMSHSINYLTPETDLLKALDFFVETTHRRIPVAEADGSFRGLLTQTAVLNAMVQSARSHQAVLNPESIPEPALWFTPDDKHAILAINAMGGKLLQLNPEEWAGRSAEDLMEDPDVLDALHVLLRNCGHIDNLNLPVRTGAGNRLCVASSFSLVNTPSGGSRIFWSIGEETHCSAPKFGP</sequence>
<evidence type="ECO:0000256" key="1">
    <source>
        <dbReference type="ARBA" id="ARBA00023122"/>
    </source>
</evidence>
<reference evidence="4 5" key="1">
    <citation type="journal article" date="2016" name="BMC Genomics">
        <title>Combined genomic and structural analyses of a cultured magnetotactic bacterium reveals its niche adaptation to a dynamic environment.</title>
        <authorList>
            <person name="Araujo A.C."/>
            <person name="Morillo V."/>
            <person name="Cypriano J."/>
            <person name="Teixeira L.C."/>
            <person name="Leao P."/>
            <person name="Lyra S."/>
            <person name="Almeida L.G."/>
            <person name="Bazylinski D.A."/>
            <person name="Vasconcellos A.T."/>
            <person name="Abreu F."/>
            <person name="Lins U."/>
        </authorList>
    </citation>
    <scope>NUCLEOTIDE SEQUENCE [LARGE SCALE GENOMIC DNA]</scope>
    <source>
        <strain evidence="4 5">IT-1</strain>
    </source>
</reference>
<keyword evidence="5" id="KW-1185">Reference proteome</keyword>
<name>A0A1Y2K3M4_9PROT</name>
<dbReference type="STRING" id="1434232.MAIT1_01636"/>
<comment type="caution">
    <text evidence="4">The sequence shown here is derived from an EMBL/GenBank/DDBJ whole genome shotgun (WGS) entry which is preliminary data.</text>
</comment>
<dbReference type="PANTHER" id="PTHR43080">
    <property type="entry name" value="CBS DOMAIN-CONTAINING PROTEIN CBSX3, MITOCHONDRIAL"/>
    <property type="match status" value="1"/>
</dbReference>